<dbReference type="Gene3D" id="3.40.140.10">
    <property type="entry name" value="Cytidine Deaminase, domain 2"/>
    <property type="match status" value="1"/>
</dbReference>
<feature type="domain" description="MPN" evidence="7">
    <location>
        <begin position="92"/>
        <end position="213"/>
    </location>
</feature>
<sequence length="215" mass="23630">MGLKPNIRELVLKKGFDYPSDKELIMLLLGSGTRGIPIDELSEKIASMLNTINYPDLVPELLKIKGVGTGRALALAAAIELGRRKTRHLKAVIKQPSDIIPFIKHYALEQKEHFLCITLNGAHEIIKIHVTSVGTLNKTLIHPREIFSSAIVENAAAIILSHNHPSGNPEPSSEDIESTKALLEGTKLLGITLLDHIILGGDLYYSFAEHKLLIK</sequence>
<evidence type="ECO:0000256" key="4">
    <source>
        <dbReference type="ARBA" id="ARBA00022833"/>
    </source>
</evidence>
<evidence type="ECO:0000256" key="3">
    <source>
        <dbReference type="ARBA" id="ARBA00022801"/>
    </source>
</evidence>
<reference evidence="8 9" key="1">
    <citation type="journal article" date="2021" name="Microbiol. Resour. Announc.">
        <title>Complete Genome Sequences of Three Human Oral Treponema parvum Isolates.</title>
        <authorList>
            <person name="Zeng H."/>
            <person name="Watt R.M."/>
        </authorList>
    </citation>
    <scope>NUCLEOTIDE SEQUENCE [LARGE SCALE GENOMIC DNA]</scope>
    <source>
        <strain evidence="8 9">ATCC 700770</strain>
    </source>
</reference>
<dbReference type="CDD" id="cd08071">
    <property type="entry name" value="MPN_DUF2466"/>
    <property type="match status" value="1"/>
</dbReference>
<evidence type="ECO:0000256" key="5">
    <source>
        <dbReference type="ARBA" id="ARBA00023049"/>
    </source>
</evidence>
<proteinExistence type="inferred from homology"/>
<dbReference type="InterPro" id="IPR037518">
    <property type="entry name" value="MPN"/>
</dbReference>
<dbReference type="KEGG" id="tpav:HRQ91_08930"/>
<dbReference type="InterPro" id="IPR020891">
    <property type="entry name" value="UPF0758_CS"/>
</dbReference>
<keyword evidence="1" id="KW-0645">Protease</keyword>
<evidence type="ECO:0000256" key="6">
    <source>
        <dbReference type="RuleBase" id="RU003797"/>
    </source>
</evidence>
<dbReference type="PROSITE" id="PS50249">
    <property type="entry name" value="MPN"/>
    <property type="match status" value="1"/>
</dbReference>
<evidence type="ECO:0000259" key="7">
    <source>
        <dbReference type="PROSITE" id="PS50249"/>
    </source>
</evidence>
<protein>
    <submittedName>
        <fullName evidence="8">DNA repair protein RadC</fullName>
    </submittedName>
</protein>
<dbReference type="AlphaFoldDB" id="A0A975F4N4"/>
<dbReference type="GO" id="GO:0046872">
    <property type="term" value="F:metal ion binding"/>
    <property type="evidence" value="ECO:0007669"/>
    <property type="project" value="UniProtKB-KW"/>
</dbReference>
<keyword evidence="4" id="KW-0862">Zinc</keyword>
<dbReference type="InterPro" id="IPR001405">
    <property type="entry name" value="UPF0758"/>
</dbReference>
<dbReference type="GO" id="GO:0006508">
    <property type="term" value="P:proteolysis"/>
    <property type="evidence" value="ECO:0007669"/>
    <property type="project" value="UniProtKB-KW"/>
</dbReference>
<keyword evidence="9" id="KW-1185">Reference proteome</keyword>
<dbReference type="NCBIfam" id="NF000642">
    <property type="entry name" value="PRK00024.1"/>
    <property type="match status" value="1"/>
</dbReference>
<dbReference type="Proteomes" id="UP000671908">
    <property type="component" value="Chromosome"/>
</dbReference>
<evidence type="ECO:0000256" key="1">
    <source>
        <dbReference type="ARBA" id="ARBA00022670"/>
    </source>
</evidence>
<dbReference type="GO" id="GO:0008237">
    <property type="term" value="F:metallopeptidase activity"/>
    <property type="evidence" value="ECO:0007669"/>
    <property type="project" value="UniProtKB-KW"/>
</dbReference>
<gene>
    <name evidence="8" type="primary">radC</name>
    <name evidence="8" type="ORF">HRQ91_08930</name>
</gene>
<evidence type="ECO:0000313" key="9">
    <source>
        <dbReference type="Proteomes" id="UP000671908"/>
    </source>
</evidence>
<accession>A0A975F4N4</accession>
<keyword evidence="5" id="KW-0482">Metalloprotease</keyword>
<dbReference type="InterPro" id="IPR025657">
    <property type="entry name" value="RadC_JAB"/>
</dbReference>
<name>A0A975F4N4_9SPIR</name>
<dbReference type="EMBL" id="CP054142">
    <property type="protein sequence ID" value="QTQ14569.1"/>
    <property type="molecule type" value="Genomic_DNA"/>
</dbReference>
<dbReference type="PROSITE" id="PS01302">
    <property type="entry name" value="UPF0758"/>
    <property type="match status" value="1"/>
</dbReference>
<dbReference type="PANTHER" id="PTHR30471:SF3">
    <property type="entry name" value="UPF0758 PROTEIN YEES-RELATED"/>
    <property type="match status" value="1"/>
</dbReference>
<keyword evidence="2" id="KW-0479">Metal-binding</keyword>
<dbReference type="Pfam" id="PF04002">
    <property type="entry name" value="RadC"/>
    <property type="match status" value="1"/>
</dbReference>
<evidence type="ECO:0000313" key="8">
    <source>
        <dbReference type="EMBL" id="QTQ14569.1"/>
    </source>
</evidence>
<comment type="similarity">
    <text evidence="6">Belongs to the UPF0758 family.</text>
</comment>
<dbReference type="RefSeq" id="WP_210119221.1">
    <property type="nucleotide sequence ID" value="NZ_CP054142.1"/>
</dbReference>
<dbReference type="PANTHER" id="PTHR30471">
    <property type="entry name" value="DNA REPAIR PROTEIN RADC"/>
    <property type="match status" value="1"/>
</dbReference>
<organism evidence="8 9">
    <name type="scientific">Treponema parvum</name>
    <dbReference type="NCBI Taxonomy" id="138851"/>
    <lineage>
        <taxon>Bacteria</taxon>
        <taxon>Pseudomonadati</taxon>
        <taxon>Spirochaetota</taxon>
        <taxon>Spirochaetia</taxon>
        <taxon>Spirochaetales</taxon>
        <taxon>Treponemataceae</taxon>
        <taxon>Treponema</taxon>
    </lineage>
</organism>
<evidence type="ECO:0000256" key="2">
    <source>
        <dbReference type="ARBA" id="ARBA00022723"/>
    </source>
</evidence>
<keyword evidence="3" id="KW-0378">Hydrolase</keyword>
<dbReference type="NCBIfam" id="TIGR00608">
    <property type="entry name" value="radc"/>
    <property type="match status" value="1"/>
</dbReference>